<dbReference type="GO" id="GO:0044183">
    <property type="term" value="F:protein folding chaperone"/>
    <property type="evidence" value="ECO:0007669"/>
    <property type="project" value="InterPro"/>
</dbReference>
<dbReference type="RefSeq" id="WP_184382490.1">
    <property type="nucleotide sequence ID" value="NZ_JACIDJ010000001.1"/>
</dbReference>
<dbReference type="PROSITE" id="PS00681">
    <property type="entry name" value="CHAPERONINS_CPN10"/>
    <property type="match status" value="1"/>
</dbReference>
<comment type="caution">
    <text evidence="5">The sequence shown here is derived from an EMBL/GenBank/DDBJ whole genome shotgun (WGS) entry which is preliminary data.</text>
</comment>
<gene>
    <name evidence="3" type="primary">groES</name>
    <name evidence="3" type="synonym">groS</name>
    <name evidence="5" type="ORF">GGQ83_000993</name>
</gene>
<dbReference type="NCBIfam" id="NF001534">
    <property type="entry name" value="PRK00364.2-5"/>
    <property type="match status" value="1"/>
</dbReference>
<dbReference type="AlphaFoldDB" id="A0A840A8Y4"/>
<dbReference type="GO" id="GO:0005524">
    <property type="term" value="F:ATP binding"/>
    <property type="evidence" value="ECO:0007669"/>
    <property type="project" value="InterPro"/>
</dbReference>
<dbReference type="NCBIfam" id="NF001531">
    <property type="entry name" value="PRK00364.2-2"/>
    <property type="match status" value="1"/>
</dbReference>
<dbReference type="GO" id="GO:0051087">
    <property type="term" value="F:protein-folding chaperone binding"/>
    <property type="evidence" value="ECO:0007669"/>
    <property type="project" value="TreeGrafter"/>
</dbReference>
<dbReference type="NCBIfam" id="NF001529">
    <property type="entry name" value="PRK00364.1-5"/>
    <property type="match status" value="1"/>
</dbReference>
<proteinExistence type="inferred from homology"/>
<sequence>MKFRPLHDRVLVRRITAQEKTAGGIIIPDTAQEKPQEGEVLAVGAGTINEKGEVRPLDVKAGDRILFGKWSGTEVKIDGEELLIMKESDVMGIVENATPAAKAA</sequence>
<dbReference type="InterPro" id="IPR020818">
    <property type="entry name" value="Chaperonin_GroES"/>
</dbReference>
<dbReference type="GO" id="GO:0051082">
    <property type="term" value="F:unfolded protein binding"/>
    <property type="evidence" value="ECO:0007669"/>
    <property type="project" value="TreeGrafter"/>
</dbReference>
<dbReference type="SUPFAM" id="SSF50129">
    <property type="entry name" value="GroES-like"/>
    <property type="match status" value="1"/>
</dbReference>
<dbReference type="InterPro" id="IPR011032">
    <property type="entry name" value="GroES-like_sf"/>
</dbReference>
<dbReference type="EMBL" id="JACIDJ010000001">
    <property type="protein sequence ID" value="MBB3897567.1"/>
    <property type="molecule type" value="Genomic_DNA"/>
</dbReference>
<dbReference type="NCBIfam" id="NF001533">
    <property type="entry name" value="PRK00364.2-4"/>
    <property type="match status" value="1"/>
</dbReference>
<accession>A0A840A8Y4</accession>
<dbReference type="HAMAP" id="MF_00580">
    <property type="entry name" value="CH10"/>
    <property type="match status" value="1"/>
</dbReference>
<dbReference type="InterPro" id="IPR037124">
    <property type="entry name" value="Chaperonin_GroES_sf"/>
</dbReference>
<dbReference type="PANTHER" id="PTHR10772:SF58">
    <property type="entry name" value="CO-CHAPERONIN GROES"/>
    <property type="match status" value="1"/>
</dbReference>
<reference evidence="5 6" key="1">
    <citation type="submission" date="2020-08" db="EMBL/GenBank/DDBJ databases">
        <title>Genomic Encyclopedia of Type Strains, Phase IV (KMG-IV): sequencing the most valuable type-strain genomes for metagenomic binning, comparative biology and taxonomic classification.</title>
        <authorList>
            <person name="Goeker M."/>
        </authorList>
    </citation>
    <scope>NUCLEOTIDE SEQUENCE [LARGE SCALE GENOMIC DNA]</scope>
    <source>
        <strain evidence="5 6">DSM 19979</strain>
    </source>
</reference>
<comment type="function">
    <text evidence="3 4">Together with the chaperonin GroEL, plays an essential role in assisting protein folding. The GroEL-GroES system forms a nano-cage that allows encapsulation of the non-native substrate proteins and provides a physical environment optimized to promote and accelerate protein folding. GroES binds to the apical surface of the GroEL ring, thereby capping the opening of the GroEL channel.</text>
</comment>
<name>A0A840A8Y4_9PROT</name>
<dbReference type="GO" id="GO:0005737">
    <property type="term" value="C:cytoplasm"/>
    <property type="evidence" value="ECO:0007669"/>
    <property type="project" value="UniProtKB-SubCell"/>
</dbReference>
<dbReference type="Proteomes" id="UP000553193">
    <property type="component" value="Unassembled WGS sequence"/>
</dbReference>
<keyword evidence="2 3" id="KW-0143">Chaperone</keyword>
<evidence type="ECO:0000256" key="2">
    <source>
        <dbReference type="ARBA" id="ARBA00023186"/>
    </source>
</evidence>
<evidence type="ECO:0000313" key="5">
    <source>
        <dbReference type="EMBL" id="MBB3897567.1"/>
    </source>
</evidence>
<comment type="subunit">
    <text evidence="3">Heptamer of 7 subunits arranged in a ring. Interacts with the chaperonin GroEL.</text>
</comment>
<dbReference type="PANTHER" id="PTHR10772">
    <property type="entry name" value="10 KDA HEAT SHOCK PROTEIN"/>
    <property type="match status" value="1"/>
</dbReference>
<keyword evidence="3" id="KW-0963">Cytoplasm</keyword>
<dbReference type="GO" id="GO:0046872">
    <property type="term" value="F:metal ion binding"/>
    <property type="evidence" value="ECO:0007669"/>
    <property type="project" value="TreeGrafter"/>
</dbReference>
<dbReference type="FunFam" id="2.30.33.40:FF:000001">
    <property type="entry name" value="10 kDa chaperonin"/>
    <property type="match status" value="1"/>
</dbReference>
<evidence type="ECO:0000256" key="3">
    <source>
        <dbReference type="HAMAP-Rule" id="MF_00580"/>
    </source>
</evidence>
<dbReference type="PRINTS" id="PR00297">
    <property type="entry name" value="CHAPERONIN10"/>
</dbReference>
<dbReference type="Gene3D" id="2.30.33.40">
    <property type="entry name" value="GroES chaperonin"/>
    <property type="match status" value="1"/>
</dbReference>
<dbReference type="NCBIfam" id="NF001527">
    <property type="entry name" value="PRK00364.1-2"/>
    <property type="match status" value="1"/>
</dbReference>
<dbReference type="CDD" id="cd00320">
    <property type="entry name" value="cpn10"/>
    <property type="match status" value="1"/>
</dbReference>
<comment type="subcellular location">
    <subcellularLocation>
        <location evidence="3">Cytoplasm</location>
    </subcellularLocation>
</comment>
<dbReference type="SMART" id="SM00883">
    <property type="entry name" value="Cpn10"/>
    <property type="match status" value="1"/>
</dbReference>
<evidence type="ECO:0000256" key="1">
    <source>
        <dbReference type="ARBA" id="ARBA00006975"/>
    </source>
</evidence>
<evidence type="ECO:0000256" key="4">
    <source>
        <dbReference type="RuleBase" id="RU000535"/>
    </source>
</evidence>
<keyword evidence="6" id="KW-1185">Reference proteome</keyword>
<dbReference type="InterPro" id="IPR018369">
    <property type="entry name" value="Chaprnonin_Cpn10_CS"/>
</dbReference>
<evidence type="ECO:0000313" key="6">
    <source>
        <dbReference type="Proteomes" id="UP000553193"/>
    </source>
</evidence>
<comment type="similarity">
    <text evidence="1 3 4">Belongs to the GroES chaperonin family.</text>
</comment>
<protein>
    <recommendedName>
        <fullName evidence="3">Co-chaperonin GroES</fullName>
    </recommendedName>
    <alternativeName>
        <fullName evidence="3">10 kDa chaperonin</fullName>
    </alternativeName>
    <alternativeName>
        <fullName evidence="3">Chaperonin-10</fullName>
        <shortName evidence="3">Cpn10</shortName>
    </alternativeName>
</protein>
<dbReference type="Pfam" id="PF00166">
    <property type="entry name" value="Cpn10"/>
    <property type="match status" value="1"/>
</dbReference>
<organism evidence="5 6">
    <name type="scientific">Roseococcus suduntuyensis</name>
    <dbReference type="NCBI Taxonomy" id="455361"/>
    <lineage>
        <taxon>Bacteria</taxon>
        <taxon>Pseudomonadati</taxon>
        <taxon>Pseudomonadota</taxon>
        <taxon>Alphaproteobacteria</taxon>
        <taxon>Acetobacterales</taxon>
        <taxon>Roseomonadaceae</taxon>
        <taxon>Roseococcus</taxon>
    </lineage>
</organism>